<proteinExistence type="predicted"/>
<protein>
    <submittedName>
        <fullName evidence="1">Uncharacterized protein</fullName>
    </submittedName>
</protein>
<accession>A0A0F8WK05</accession>
<evidence type="ECO:0000313" key="1">
    <source>
        <dbReference type="EMBL" id="KKK48555.1"/>
    </source>
</evidence>
<sequence>VNVVFVAGVGTVASNEGAGVVKIVQDRVHFFDAYGKEQYLQGTPV</sequence>
<comment type="caution">
    <text evidence="1">The sequence shown here is derived from an EMBL/GenBank/DDBJ whole genome shotgun (WGS) entry which is preliminary data.</text>
</comment>
<dbReference type="AlphaFoldDB" id="A0A0F8WK05"/>
<name>A0A0F8WK05_9ZZZZ</name>
<dbReference type="EMBL" id="LAZR01069007">
    <property type="protein sequence ID" value="KKK48555.1"/>
    <property type="molecule type" value="Genomic_DNA"/>
</dbReference>
<organism evidence="1">
    <name type="scientific">marine sediment metagenome</name>
    <dbReference type="NCBI Taxonomy" id="412755"/>
    <lineage>
        <taxon>unclassified sequences</taxon>
        <taxon>metagenomes</taxon>
        <taxon>ecological metagenomes</taxon>
    </lineage>
</organism>
<feature type="non-terminal residue" evidence="1">
    <location>
        <position position="1"/>
    </location>
</feature>
<gene>
    <name evidence="1" type="ORF">LCGC14_3143970</name>
</gene>
<reference evidence="1" key="1">
    <citation type="journal article" date="2015" name="Nature">
        <title>Complex archaea that bridge the gap between prokaryotes and eukaryotes.</title>
        <authorList>
            <person name="Spang A."/>
            <person name="Saw J.H."/>
            <person name="Jorgensen S.L."/>
            <person name="Zaremba-Niedzwiedzka K."/>
            <person name="Martijn J."/>
            <person name="Lind A.E."/>
            <person name="van Eijk R."/>
            <person name="Schleper C."/>
            <person name="Guy L."/>
            <person name="Ettema T.J."/>
        </authorList>
    </citation>
    <scope>NUCLEOTIDE SEQUENCE</scope>
</reference>